<dbReference type="GO" id="GO:0016020">
    <property type="term" value="C:membrane"/>
    <property type="evidence" value="ECO:0007669"/>
    <property type="project" value="InterPro"/>
</dbReference>
<dbReference type="PANTHER" id="PTHR10906">
    <property type="entry name" value="SECY/SEC61-ALPHA FAMILY MEMBER"/>
    <property type="match status" value="1"/>
</dbReference>
<dbReference type="InterPro" id="IPR002208">
    <property type="entry name" value="SecY/SEC61-alpha"/>
</dbReference>
<sequence length="196" mass="21686">MIIFIIVIQQGERKIPIQYAKQIRGRRVYGGRGTYIPIKVNQSGVIPVIFASSLLAFPATIAQFIQVSWVQKLASIIGPPAARGEIKPWYLTLYALLILGFTYFYAAIAFNPEDMADNFRKYGGFIPGIRPGKSTVNYLKNILNRVNLPGAIFLAIVALLPTALWAFFNAPFQFGGTSILIAVGVALEFMKQLEAQ</sequence>
<feature type="transmembrane region" description="Helical" evidence="1">
    <location>
        <begin position="45"/>
        <end position="69"/>
    </location>
</feature>
<gene>
    <name evidence="2" type="ORF">S03H2_09558</name>
</gene>
<evidence type="ECO:0008006" key="3">
    <source>
        <dbReference type="Google" id="ProtNLM"/>
    </source>
</evidence>
<dbReference type="PRINTS" id="PR00303">
    <property type="entry name" value="SECYTRNLCASE"/>
</dbReference>
<keyword evidence="1" id="KW-1133">Transmembrane helix</keyword>
<keyword evidence="1" id="KW-0472">Membrane</keyword>
<accession>X1EWF4</accession>
<feature type="transmembrane region" description="Helical" evidence="1">
    <location>
        <begin position="89"/>
        <end position="110"/>
    </location>
</feature>
<dbReference type="EMBL" id="BARU01004897">
    <property type="protein sequence ID" value="GAH24645.1"/>
    <property type="molecule type" value="Genomic_DNA"/>
</dbReference>
<feature type="transmembrane region" description="Helical" evidence="1">
    <location>
        <begin position="148"/>
        <end position="168"/>
    </location>
</feature>
<dbReference type="SUPFAM" id="SSF103491">
    <property type="entry name" value="Preprotein translocase SecY subunit"/>
    <property type="match status" value="1"/>
</dbReference>
<keyword evidence="1" id="KW-0812">Transmembrane</keyword>
<dbReference type="Gene3D" id="1.10.3370.10">
    <property type="entry name" value="SecY subunit domain"/>
    <property type="match status" value="1"/>
</dbReference>
<name>X1EWF4_9ZZZZ</name>
<dbReference type="InterPro" id="IPR023201">
    <property type="entry name" value="SecY_dom_sf"/>
</dbReference>
<proteinExistence type="predicted"/>
<organism evidence="2">
    <name type="scientific">marine sediment metagenome</name>
    <dbReference type="NCBI Taxonomy" id="412755"/>
    <lineage>
        <taxon>unclassified sequences</taxon>
        <taxon>metagenomes</taxon>
        <taxon>ecological metagenomes</taxon>
    </lineage>
</organism>
<reference evidence="2" key="1">
    <citation type="journal article" date="2014" name="Front. Microbiol.">
        <title>High frequency of phylogenetically diverse reductive dehalogenase-homologous genes in deep subseafloor sedimentary metagenomes.</title>
        <authorList>
            <person name="Kawai M."/>
            <person name="Futagami T."/>
            <person name="Toyoda A."/>
            <person name="Takaki Y."/>
            <person name="Nishi S."/>
            <person name="Hori S."/>
            <person name="Arai W."/>
            <person name="Tsubouchi T."/>
            <person name="Morono Y."/>
            <person name="Uchiyama I."/>
            <person name="Ito T."/>
            <person name="Fujiyama A."/>
            <person name="Inagaki F."/>
            <person name="Takami H."/>
        </authorList>
    </citation>
    <scope>NUCLEOTIDE SEQUENCE</scope>
    <source>
        <strain evidence="2">Expedition CK06-06</strain>
    </source>
</reference>
<comment type="caution">
    <text evidence="2">The sequence shown here is derived from an EMBL/GenBank/DDBJ whole genome shotgun (WGS) entry which is preliminary data.</text>
</comment>
<protein>
    <recommendedName>
        <fullName evidence="3">Preprotein translocase subunit SecY</fullName>
    </recommendedName>
</protein>
<dbReference type="AlphaFoldDB" id="X1EWF4"/>
<feature type="transmembrane region" description="Helical" evidence="1">
    <location>
        <begin position="174"/>
        <end position="190"/>
    </location>
</feature>
<evidence type="ECO:0000256" key="1">
    <source>
        <dbReference type="SAM" id="Phobius"/>
    </source>
</evidence>
<feature type="non-terminal residue" evidence="2">
    <location>
        <position position="196"/>
    </location>
</feature>
<dbReference type="GO" id="GO:0015031">
    <property type="term" value="P:protein transport"/>
    <property type="evidence" value="ECO:0007669"/>
    <property type="project" value="InterPro"/>
</dbReference>
<dbReference type="Pfam" id="PF00344">
    <property type="entry name" value="SecY"/>
    <property type="match status" value="1"/>
</dbReference>
<evidence type="ECO:0000313" key="2">
    <source>
        <dbReference type="EMBL" id="GAH24645.1"/>
    </source>
</evidence>